<gene>
    <name evidence="1" type="ORF">C4N25_07755</name>
</gene>
<protein>
    <submittedName>
        <fullName evidence="1">Addiction module toxin RelE</fullName>
    </submittedName>
</protein>
<reference evidence="1 2" key="1">
    <citation type="submission" date="2018-02" db="EMBL/GenBank/DDBJ databases">
        <title>Complete genome sequencing of Faecalibacterium prausnitzii strains isolated from the human gut.</title>
        <authorList>
            <person name="Fitzgerald B.C."/>
            <person name="Shkoporov A.N."/>
            <person name="Ross P.R."/>
            <person name="Hill C."/>
        </authorList>
    </citation>
    <scope>NUCLEOTIDE SEQUENCE [LARGE SCALE GENOMIC DNA]</scope>
    <source>
        <strain evidence="1 2">APC942/8-14-2</strain>
    </source>
</reference>
<organism evidence="1 2">
    <name type="scientific">Faecalibacterium prausnitzii</name>
    <dbReference type="NCBI Taxonomy" id="853"/>
    <lineage>
        <taxon>Bacteria</taxon>
        <taxon>Bacillati</taxon>
        <taxon>Bacillota</taxon>
        <taxon>Clostridia</taxon>
        <taxon>Eubacteriales</taxon>
        <taxon>Oscillospiraceae</taxon>
        <taxon>Faecalibacterium</taxon>
    </lineage>
</organism>
<evidence type="ECO:0000313" key="1">
    <source>
        <dbReference type="EMBL" id="RAW50065.1"/>
    </source>
</evidence>
<accession>A0A329TL18</accession>
<dbReference type="RefSeq" id="WP_112115586.1">
    <property type="nucleotide sequence ID" value="NZ_PRKZ01000004.1"/>
</dbReference>
<name>A0A329TL18_9FIRM</name>
<proteinExistence type="predicted"/>
<dbReference type="SUPFAM" id="SSF143011">
    <property type="entry name" value="RelE-like"/>
    <property type="match status" value="1"/>
</dbReference>
<comment type="caution">
    <text evidence="1">The sequence shown here is derived from an EMBL/GenBank/DDBJ whole genome shotgun (WGS) entry which is preliminary data.</text>
</comment>
<dbReference type="EMBL" id="PRKZ01000004">
    <property type="protein sequence ID" value="RAW50065.1"/>
    <property type="molecule type" value="Genomic_DNA"/>
</dbReference>
<sequence length="109" mass="12082">MNWRVEFLPEAQKDFDGLAGNQRLLVAKALKKVQQNPVSIYDGGYGKPLGNKGGTDLTGLFKIKLRAAGLRVVYKLIYTETEMLIVVVGARADDEVYQLAEKRAAKNNL</sequence>
<dbReference type="Gene3D" id="3.30.2310.20">
    <property type="entry name" value="RelE-like"/>
    <property type="match status" value="1"/>
</dbReference>
<evidence type="ECO:0000313" key="2">
    <source>
        <dbReference type="Proteomes" id="UP000251634"/>
    </source>
</evidence>
<dbReference type="InterPro" id="IPR035093">
    <property type="entry name" value="RelE/ParE_toxin_dom_sf"/>
</dbReference>
<dbReference type="AlphaFoldDB" id="A0A329TL18"/>
<dbReference type="Proteomes" id="UP000251634">
    <property type="component" value="Unassembled WGS sequence"/>
</dbReference>